<reference evidence="1 2" key="1">
    <citation type="submission" date="2015-08" db="EMBL/GenBank/DDBJ databases">
        <title>Next Generation Sequencing and Analysis of the Genome of Puccinia sorghi L Schw, the Causal Agent of Maize Common Rust.</title>
        <authorList>
            <person name="Rochi L."/>
            <person name="Burguener G."/>
            <person name="Darino M."/>
            <person name="Turjanski A."/>
            <person name="Kreff E."/>
            <person name="Dieguez M.J."/>
            <person name="Sacco F."/>
        </authorList>
    </citation>
    <scope>NUCLEOTIDE SEQUENCE [LARGE SCALE GENOMIC DNA]</scope>
    <source>
        <strain evidence="1 2">RO10H11247</strain>
    </source>
</reference>
<gene>
    <name evidence="1" type="ORF">VP01_3184g1</name>
</gene>
<dbReference type="EMBL" id="LAVV01008151">
    <property type="protein sequence ID" value="KNZ53619.1"/>
    <property type="molecule type" value="Genomic_DNA"/>
</dbReference>
<dbReference type="AlphaFoldDB" id="A0A0L6UYR2"/>
<evidence type="ECO:0000313" key="2">
    <source>
        <dbReference type="Proteomes" id="UP000037035"/>
    </source>
</evidence>
<organism evidence="1 2">
    <name type="scientific">Puccinia sorghi</name>
    <dbReference type="NCBI Taxonomy" id="27349"/>
    <lineage>
        <taxon>Eukaryota</taxon>
        <taxon>Fungi</taxon>
        <taxon>Dikarya</taxon>
        <taxon>Basidiomycota</taxon>
        <taxon>Pucciniomycotina</taxon>
        <taxon>Pucciniomycetes</taxon>
        <taxon>Pucciniales</taxon>
        <taxon>Pucciniaceae</taxon>
        <taxon>Puccinia</taxon>
    </lineage>
</organism>
<proteinExistence type="predicted"/>
<name>A0A0L6UYR2_9BASI</name>
<evidence type="ECO:0000313" key="1">
    <source>
        <dbReference type="EMBL" id="KNZ53619.1"/>
    </source>
</evidence>
<accession>A0A0L6UYR2</accession>
<dbReference type="VEuPathDB" id="FungiDB:VP01_3184g1"/>
<sequence>MDTLRNPHGGLIFFSWCHMIPIDIKLQATKKIFHWLIDLHKSWGEIILVKLVLLDQISKEFIVNQAGLGTLQILKKKKPKSPGTVGQKREITHLCLAFLCWLIKPLGYKSKLPWQSAKRYLVLCPNPLDLPYSGVLPHLKISKDKCSWQRNILLGVRQPFNASALFIQSTELLISCALIFYCLVEPFDPSMAFLTHNNYMSTITHWEAQNFFFFLCASYVAAHGERRKGRGLSPIPLEHKIHHPNDLFILMFFVVVVIVLACRDTREEGDSTSIEGLIFFVCETGSPPRPYEIEIILKVPQCLFCPFSRLIPCKKIQEGGIHLICPKCLNFF</sequence>
<dbReference type="Proteomes" id="UP000037035">
    <property type="component" value="Unassembled WGS sequence"/>
</dbReference>
<keyword evidence="2" id="KW-1185">Reference proteome</keyword>
<protein>
    <submittedName>
        <fullName evidence="1">Uncharacterized protein</fullName>
    </submittedName>
</protein>
<comment type="caution">
    <text evidence="1">The sequence shown here is derived from an EMBL/GenBank/DDBJ whole genome shotgun (WGS) entry which is preliminary data.</text>
</comment>